<dbReference type="Proteomes" id="UP000268615">
    <property type="component" value="Unassembled WGS sequence"/>
</dbReference>
<evidence type="ECO:0000313" key="8">
    <source>
        <dbReference type="EMBL" id="RPH29331.1"/>
    </source>
</evidence>
<dbReference type="InterPro" id="IPR006059">
    <property type="entry name" value="SBP"/>
</dbReference>
<dbReference type="PANTHER" id="PTHR43649:SF31">
    <property type="entry name" value="SN-GLYCEROL-3-PHOSPHATE-BINDING PERIPLASMIC PROTEIN UGPB"/>
    <property type="match status" value="1"/>
</dbReference>
<protein>
    <recommendedName>
        <fullName evidence="4">sn-glycerol-3-phosphate-binding periplasmic protein UgpB</fullName>
    </recommendedName>
</protein>
<comment type="subcellular location">
    <subcellularLocation>
        <location evidence="1">Periplasm</location>
    </subcellularLocation>
</comment>
<evidence type="ECO:0000256" key="2">
    <source>
        <dbReference type="ARBA" id="ARBA00008520"/>
    </source>
</evidence>
<dbReference type="RefSeq" id="WP_124023400.1">
    <property type="nucleotide sequence ID" value="NZ_RPOH01000021.1"/>
</dbReference>
<dbReference type="EMBL" id="RPOH01000021">
    <property type="protein sequence ID" value="RPH29331.1"/>
    <property type="molecule type" value="Genomic_DNA"/>
</dbReference>
<evidence type="ECO:0000256" key="1">
    <source>
        <dbReference type="ARBA" id="ARBA00004418"/>
    </source>
</evidence>
<dbReference type="Pfam" id="PF13416">
    <property type="entry name" value="SBP_bac_8"/>
    <property type="match status" value="1"/>
</dbReference>
<organism evidence="8 9">
    <name type="scientific">Buttiauxella warmboldiae</name>
    <dbReference type="NCBI Taxonomy" id="82993"/>
    <lineage>
        <taxon>Bacteria</taxon>
        <taxon>Pseudomonadati</taxon>
        <taxon>Pseudomonadota</taxon>
        <taxon>Gammaproteobacteria</taxon>
        <taxon>Enterobacterales</taxon>
        <taxon>Enterobacteriaceae</taxon>
        <taxon>Buttiauxella</taxon>
    </lineage>
</organism>
<evidence type="ECO:0000256" key="7">
    <source>
        <dbReference type="SAM" id="SignalP"/>
    </source>
</evidence>
<dbReference type="AlphaFoldDB" id="A0A3N5DQ29"/>
<comment type="caution">
    <text evidence="8">The sequence shown here is derived from an EMBL/GenBank/DDBJ whole genome shotgun (WGS) entry which is preliminary data.</text>
</comment>
<sequence length="444" mass="48994">MKLPSISSVNLGVLVATLLSASVSQAETITFWHGQTGKLGDAVQEICNQYNQSQDKNVINCVGQGGNEVLMQKTIASYRTKNQPEMVLGFDAGTLDLMLSNAVIPVQELAEKQGKVVNWEAYIPGIRSYYESSQGKLYAQPFNASTVVLIANQQALAKAGIDTLPDTWEAFGEALVQLKQSGQACPFSTDAHPWRYLEQFSAVQGEPVATHGNGYTSLNSQYTFDTTSHLKIMNDLQAWRKAGLVKLNADTQAGNYVAAFTTGECAMSLVSSGAYGQAYLALKDKTKLLIGKMPIYANTPRFNTLVGGGAIWVMKGHTEEKYNAVLDFLDYLRQPEVQIKYVRRTGFLPVTQQAYQKIMQSNLANDSDFATVKVGVSSLSEPGNLNTKGIRLGFYVQFREIWMEETQKAFAGQQTMEQAIKQAKVRGDQLLERFARTYKNHTLP</sequence>
<dbReference type="OrthoDB" id="4393730at2"/>
<feature type="chain" id="PRO_5018287265" description="sn-glycerol-3-phosphate-binding periplasmic protein UgpB" evidence="7">
    <location>
        <begin position="27"/>
        <end position="444"/>
    </location>
</feature>
<evidence type="ECO:0000256" key="3">
    <source>
        <dbReference type="ARBA" id="ARBA00011557"/>
    </source>
</evidence>
<gene>
    <name evidence="8" type="ORF">EHN07_06715</name>
</gene>
<reference evidence="8 9" key="1">
    <citation type="submission" date="2018-11" db="EMBL/GenBank/DDBJ databases">
        <title>Draft genome sequence of Buttiauxella warmboldiae CCUG 35512.</title>
        <authorList>
            <person name="Salva-Serra F."/>
            <person name="Marathe N."/>
            <person name="Moore E."/>
            <person name="Svensson L."/>
            <person name="Engstrom-Jakobsson H."/>
        </authorList>
    </citation>
    <scope>NUCLEOTIDE SEQUENCE [LARGE SCALE GENOMIC DNA]</scope>
    <source>
        <strain evidence="8 9">CCUG 35512</strain>
    </source>
</reference>
<comment type="similarity">
    <text evidence="2">Belongs to the bacterial solute-binding protein 1 family.</text>
</comment>
<keyword evidence="6 7" id="KW-0732">Signal</keyword>
<dbReference type="GO" id="GO:0030288">
    <property type="term" value="C:outer membrane-bounded periplasmic space"/>
    <property type="evidence" value="ECO:0007669"/>
    <property type="project" value="UniProtKB-ARBA"/>
</dbReference>
<comment type="subunit">
    <text evidence="3">The complex is composed of two ATP-binding proteins (UgpC), two transmembrane proteins (UgpA and UgpE) and a solute-binding protein (UgpB).</text>
</comment>
<dbReference type="SUPFAM" id="SSF53850">
    <property type="entry name" value="Periplasmic binding protein-like II"/>
    <property type="match status" value="1"/>
</dbReference>
<evidence type="ECO:0000313" key="9">
    <source>
        <dbReference type="Proteomes" id="UP000268615"/>
    </source>
</evidence>
<dbReference type="PANTHER" id="PTHR43649">
    <property type="entry name" value="ARABINOSE-BINDING PROTEIN-RELATED"/>
    <property type="match status" value="1"/>
</dbReference>
<accession>A0A3N5DQ29</accession>
<proteinExistence type="inferred from homology"/>
<dbReference type="Gene3D" id="3.40.190.10">
    <property type="entry name" value="Periplasmic binding protein-like II"/>
    <property type="match status" value="2"/>
</dbReference>
<name>A0A3N5DQ29_9ENTR</name>
<feature type="signal peptide" evidence="7">
    <location>
        <begin position="1"/>
        <end position="26"/>
    </location>
</feature>
<evidence type="ECO:0000256" key="5">
    <source>
        <dbReference type="ARBA" id="ARBA00022448"/>
    </source>
</evidence>
<keyword evidence="9" id="KW-1185">Reference proteome</keyword>
<evidence type="ECO:0000256" key="4">
    <source>
        <dbReference type="ARBA" id="ARBA00017470"/>
    </source>
</evidence>
<keyword evidence="5" id="KW-0813">Transport</keyword>
<evidence type="ECO:0000256" key="6">
    <source>
        <dbReference type="ARBA" id="ARBA00022729"/>
    </source>
</evidence>
<dbReference type="InterPro" id="IPR050490">
    <property type="entry name" value="Bact_solute-bd_prot1"/>
</dbReference>